<comment type="caution">
    <text evidence="1">The sequence shown here is derived from an EMBL/GenBank/DDBJ whole genome shotgun (WGS) entry which is preliminary data.</text>
</comment>
<name>A0A8H7VLV3_9FUNG</name>
<evidence type="ECO:0000313" key="1">
    <source>
        <dbReference type="EMBL" id="KAG2221243.1"/>
    </source>
</evidence>
<dbReference type="EMBL" id="JAEPRB010000114">
    <property type="protein sequence ID" value="KAG2221243.1"/>
    <property type="molecule type" value="Genomic_DNA"/>
</dbReference>
<accession>A0A8H7VLV3</accession>
<dbReference type="Proteomes" id="UP000646827">
    <property type="component" value="Unassembled WGS sequence"/>
</dbReference>
<reference evidence="1 2" key="1">
    <citation type="submission" date="2020-12" db="EMBL/GenBank/DDBJ databases">
        <title>Metabolic potential, ecology and presence of endohyphal bacteria is reflected in genomic diversity of Mucoromycotina.</title>
        <authorList>
            <person name="Muszewska A."/>
            <person name="Okrasinska A."/>
            <person name="Steczkiewicz K."/>
            <person name="Drgas O."/>
            <person name="Orlowska M."/>
            <person name="Perlinska-Lenart U."/>
            <person name="Aleksandrzak-Piekarczyk T."/>
            <person name="Szatraj K."/>
            <person name="Zielenkiewicz U."/>
            <person name="Pilsyk S."/>
            <person name="Malc E."/>
            <person name="Mieczkowski P."/>
            <person name="Kruszewska J.S."/>
            <person name="Biernat P."/>
            <person name="Pawlowska J."/>
        </authorList>
    </citation>
    <scope>NUCLEOTIDE SEQUENCE [LARGE SCALE GENOMIC DNA]</scope>
    <source>
        <strain evidence="1 2">CBS 142.35</strain>
    </source>
</reference>
<gene>
    <name evidence="1" type="ORF">INT45_012364</name>
</gene>
<protein>
    <submittedName>
        <fullName evidence="1">Uncharacterized protein</fullName>
    </submittedName>
</protein>
<evidence type="ECO:0000313" key="2">
    <source>
        <dbReference type="Proteomes" id="UP000646827"/>
    </source>
</evidence>
<keyword evidence="2" id="KW-1185">Reference proteome</keyword>
<dbReference type="OrthoDB" id="2282345at2759"/>
<proteinExistence type="predicted"/>
<dbReference type="AlphaFoldDB" id="A0A8H7VLV3"/>
<sequence>MSGQTSAIGVDNAITIQFPKEKEVKLDLLVFNKHYGDIFACEDKPVDTPGKDLLDDKHKGQKLAEKRLLHIQALLPYPCMIESIEVLSAQFHGLKLIVYGSKMTKNGDFVHYQKCETAVPTIGIGEFSQAASFLSTVISFQRNVMMCLKKIQVMCQEAYQYPVEYLELPSNNQETFCRDDTPESDNGCVKSSVSVESQRSDGDWRSEVRKQSIMNSVHDKLEKMCYG</sequence>
<organism evidence="1 2">
    <name type="scientific">Circinella minor</name>
    <dbReference type="NCBI Taxonomy" id="1195481"/>
    <lineage>
        <taxon>Eukaryota</taxon>
        <taxon>Fungi</taxon>
        <taxon>Fungi incertae sedis</taxon>
        <taxon>Mucoromycota</taxon>
        <taxon>Mucoromycotina</taxon>
        <taxon>Mucoromycetes</taxon>
        <taxon>Mucorales</taxon>
        <taxon>Lichtheimiaceae</taxon>
        <taxon>Circinella</taxon>
    </lineage>
</organism>